<keyword evidence="16" id="KW-1185">Reference proteome</keyword>
<evidence type="ECO:0000256" key="4">
    <source>
        <dbReference type="ARBA" id="ARBA00022452"/>
    </source>
</evidence>
<keyword evidence="6 11" id="KW-0732">Signal</keyword>
<evidence type="ECO:0000256" key="5">
    <source>
        <dbReference type="ARBA" id="ARBA00022692"/>
    </source>
</evidence>
<dbReference type="InterPro" id="IPR023614">
    <property type="entry name" value="Porin_dom_sf"/>
</dbReference>
<reference evidence="14" key="2">
    <citation type="submission" date="2022-06" db="EMBL/GenBank/DDBJ databases">
        <title>Draft genome sequence of Burkholderia glumae strain GR20004 isolated from rice panicle showing bacterial panicle blight.</title>
        <authorList>
            <person name="Choi S.Y."/>
            <person name="Lee Y.H."/>
        </authorList>
    </citation>
    <scope>NUCLEOTIDE SEQUENCE</scope>
    <source>
        <strain evidence="14">GR20004</strain>
    </source>
</reference>
<name>A0AAQ0BRB9_BURGL</name>
<evidence type="ECO:0000313" key="14">
    <source>
        <dbReference type="EMBL" id="USS43912.1"/>
    </source>
</evidence>
<dbReference type="CDD" id="cd00342">
    <property type="entry name" value="gram_neg_porins"/>
    <property type="match status" value="1"/>
</dbReference>
<keyword evidence="5" id="KW-0812">Transmembrane</keyword>
<evidence type="ECO:0000256" key="7">
    <source>
        <dbReference type="ARBA" id="ARBA00023065"/>
    </source>
</evidence>
<comment type="subunit">
    <text evidence="2">Homotrimer.</text>
</comment>
<reference evidence="13 15" key="1">
    <citation type="submission" date="2020-12" db="EMBL/GenBank/DDBJ databases">
        <title>FDA dAtabase for Regulatory Grade micrObial Sequences (FDA-ARGOS): Supporting development and validation of Infectious Disease Dx tests.</title>
        <authorList>
            <person name="Minogue T."/>
            <person name="Wolcott M."/>
            <person name="Wasieloski L."/>
            <person name="Aguilar W."/>
            <person name="Moore D."/>
            <person name="Jaissle J."/>
            <person name="Tallon L."/>
            <person name="Sadzewicz L."/>
            <person name="Zhao X."/>
            <person name="Boylan J."/>
            <person name="Ott S."/>
            <person name="Bowen H."/>
            <person name="Vavikolanu K."/>
            <person name="Mehta A."/>
            <person name="Aluvathingal J."/>
            <person name="Nadendla S."/>
            <person name="Yan Y."/>
            <person name="Sichtig H."/>
        </authorList>
    </citation>
    <scope>NUCLEOTIDE SEQUENCE [LARGE SCALE GENOMIC DNA]</scope>
    <source>
        <strain evidence="13 15">FDAARGOS_949</strain>
    </source>
</reference>
<dbReference type="AlphaFoldDB" id="A0AAQ0BRB9"/>
<evidence type="ECO:0000313" key="15">
    <source>
        <dbReference type="Proteomes" id="UP000594892"/>
    </source>
</evidence>
<feature type="chain" id="PRO_5043001991" evidence="11">
    <location>
        <begin position="23"/>
        <end position="380"/>
    </location>
</feature>
<dbReference type="PANTHER" id="PTHR34501:SF9">
    <property type="entry name" value="MAJOR OUTER MEMBRANE PROTEIN P.IA"/>
    <property type="match status" value="1"/>
</dbReference>
<evidence type="ECO:0000256" key="6">
    <source>
        <dbReference type="ARBA" id="ARBA00022729"/>
    </source>
</evidence>
<feature type="domain" description="Porin" evidence="12">
    <location>
        <begin position="12"/>
        <end position="348"/>
    </location>
</feature>
<keyword evidence="7" id="KW-0406">Ion transport</keyword>
<protein>
    <submittedName>
        <fullName evidence="13">Porin</fullName>
    </submittedName>
</protein>
<dbReference type="Proteomes" id="UP000594892">
    <property type="component" value="Chromosome 1"/>
</dbReference>
<dbReference type="EMBL" id="CP099583">
    <property type="protein sequence ID" value="USS43912.1"/>
    <property type="molecule type" value="Genomic_DNA"/>
</dbReference>
<sequence length="380" mass="39442">MQASANLALCGALCAISGAAAAQSSVTMYGIIDTGIEYVSHANAAGKSLLRMPGVTGELPSRWGLRGSEDLGGGYSAVFTLESGFNVRAGDSGQGGRLFGRQAFVGIKSPYGTLSFGRQYTMTYLALMGADLIGPDIYGLGSFDAYVPNARADNSVTYLGNYAGVTLGANYSFGRDSTGTGNSPGQGTCTGSVAGRPTECREWSLMLKYDTPLFGVAASYEEQRGGSNAAANFFDGVAPTPLADAADKDIRTHVSAYANLGSKAKLGLGWLNRRVQPLAASLAGVRTNLFFVGASYFVTPAFIVDGEVYHIDNPQHDTRATMGTLRGTYLLSKRTAVYAQASYLGNSAKARYSVSGGGGGTTPAAGVGQTGVMLGMRHSF</sequence>
<gene>
    <name evidence="13" type="ORF">I6H06_11095</name>
    <name evidence="14" type="ORF">NFI99_05575</name>
</gene>
<evidence type="ECO:0000256" key="11">
    <source>
        <dbReference type="SAM" id="SignalP"/>
    </source>
</evidence>
<evidence type="ECO:0000256" key="9">
    <source>
        <dbReference type="ARBA" id="ARBA00023136"/>
    </source>
</evidence>
<evidence type="ECO:0000256" key="2">
    <source>
        <dbReference type="ARBA" id="ARBA00011233"/>
    </source>
</evidence>
<evidence type="ECO:0000256" key="1">
    <source>
        <dbReference type="ARBA" id="ARBA00004571"/>
    </source>
</evidence>
<dbReference type="Pfam" id="PF13609">
    <property type="entry name" value="Porin_4"/>
    <property type="match status" value="1"/>
</dbReference>
<accession>A0AAQ0BRB9</accession>
<evidence type="ECO:0000256" key="8">
    <source>
        <dbReference type="ARBA" id="ARBA00023114"/>
    </source>
</evidence>
<keyword evidence="8" id="KW-0626">Porin</keyword>
<dbReference type="GO" id="GO:0015288">
    <property type="term" value="F:porin activity"/>
    <property type="evidence" value="ECO:0007669"/>
    <property type="project" value="UniProtKB-KW"/>
</dbReference>
<dbReference type="Proteomes" id="UP001056386">
    <property type="component" value="Chromosome 2"/>
</dbReference>
<feature type="signal peptide" evidence="11">
    <location>
        <begin position="1"/>
        <end position="22"/>
    </location>
</feature>
<organism evidence="13 15">
    <name type="scientific">Burkholderia glumae</name>
    <name type="common">Pseudomonas glumae</name>
    <dbReference type="NCBI Taxonomy" id="337"/>
    <lineage>
        <taxon>Bacteria</taxon>
        <taxon>Pseudomonadati</taxon>
        <taxon>Pseudomonadota</taxon>
        <taxon>Betaproteobacteria</taxon>
        <taxon>Burkholderiales</taxon>
        <taxon>Burkholderiaceae</taxon>
        <taxon>Burkholderia</taxon>
    </lineage>
</organism>
<evidence type="ECO:0000313" key="16">
    <source>
        <dbReference type="Proteomes" id="UP001056386"/>
    </source>
</evidence>
<keyword evidence="9" id="KW-0472">Membrane</keyword>
<keyword evidence="3" id="KW-0813">Transport</keyword>
<proteinExistence type="predicted"/>
<evidence type="ECO:0000313" key="13">
    <source>
        <dbReference type="EMBL" id="QPQ90115.1"/>
    </source>
</evidence>
<dbReference type="PANTHER" id="PTHR34501">
    <property type="entry name" value="PROTEIN YDDL-RELATED"/>
    <property type="match status" value="1"/>
</dbReference>
<comment type="subcellular location">
    <subcellularLocation>
        <location evidence="1">Cell outer membrane</location>
        <topology evidence="1">Multi-pass membrane protein</topology>
    </subcellularLocation>
</comment>
<dbReference type="GO" id="GO:0009279">
    <property type="term" value="C:cell outer membrane"/>
    <property type="evidence" value="ECO:0007669"/>
    <property type="project" value="UniProtKB-SubCell"/>
</dbReference>
<dbReference type="GeneID" id="45694856"/>
<keyword evidence="10" id="KW-0998">Cell outer membrane</keyword>
<evidence type="ECO:0000259" key="12">
    <source>
        <dbReference type="Pfam" id="PF13609"/>
    </source>
</evidence>
<keyword evidence="4" id="KW-1134">Transmembrane beta strand</keyword>
<evidence type="ECO:0000256" key="3">
    <source>
        <dbReference type="ARBA" id="ARBA00022448"/>
    </source>
</evidence>
<dbReference type="EMBL" id="CP065600">
    <property type="protein sequence ID" value="QPQ90115.1"/>
    <property type="molecule type" value="Genomic_DNA"/>
</dbReference>
<dbReference type="GO" id="GO:0006811">
    <property type="term" value="P:monoatomic ion transport"/>
    <property type="evidence" value="ECO:0007669"/>
    <property type="project" value="UniProtKB-KW"/>
</dbReference>
<dbReference type="SUPFAM" id="SSF56935">
    <property type="entry name" value="Porins"/>
    <property type="match status" value="1"/>
</dbReference>
<dbReference type="InterPro" id="IPR050298">
    <property type="entry name" value="Gram-neg_bact_OMP"/>
</dbReference>
<evidence type="ECO:0000256" key="10">
    <source>
        <dbReference type="ARBA" id="ARBA00023237"/>
    </source>
</evidence>
<dbReference type="GO" id="GO:0046930">
    <property type="term" value="C:pore complex"/>
    <property type="evidence" value="ECO:0007669"/>
    <property type="project" value="UniProtKB-KW"/>
</dbReference>
<dbReference type="RefSeq" id="WP_012733842.1">
    <property type="nucleotide sequence ID" value="NZ_CP021158.1"/>
</dbReference>
<dbReference type="Gene3D" id="2.40.160.10">
    <property type="entry name" value="Porin"/>
    <property type="match status" value="1"/>
</dbReference>
<dbReference type="InterPro" id="IPR033900">
    <property type="entry name" value="Gram_neg_porin_domain"/>
</dbReference>